<evidence type="ECO:0000313" key="2">
    <source>
        <dbReference type="Proteomes" id="UP000245626"/>
    </source>
</evidence>
<evidence type="ECO:0000313" key="1">
    <source>
        <dbReference type="EMBL" id="PWN51217.1"/>
    </source>
</evidence>
<dbReference type="EMBL" id="KZ819861">
    <property type="protein sequence ID" value="PWN51217.1"/>
    <property type="molecule type" value="Genomic_DNA"/>
</dbReference>
<protein>
    <submittedName>
        <fullName evidence="1">Zn-dependent exopeptidase</fullName>
    </submittedName>
</protein>
<proteinExistence type="predicted"/>
<keyword evidence="2" id="KW-1185">Reference proteome</keyword>
<accession>A0ACD0NZL3</accession>
<dbReference type="Proteomes" id="UP000245626">
    <property type="component" value="Unassembled WGS sequence"/>
</dbReference>
<organism evidence="1 2">
    <name type="scientific">Violaceomyces palustris</name>
    <dbReference type="NCBI Taxonomy" id="1673888"/>
    <lineage>
        <taxon>Eukaryota</taxon>
        <taxon>Fungi</taxon>
        <taxon>Dikarya</taxon>
        <taxon>Basidiomycota</taxon>
        <taxon>Ustilaginomycotina</taxon>
        <taxon>Ustilaginomycetes</taxon>
        <taxon>Violaceomycetales</taxon>
        <taxon>Violaceomycetaceae</taxon>
        <taxon>Violaceomyces</taxon>
    </lineage>
</organism>
<gene>
    <name evidence="1" type="ORF">IE53DRAFT_386435</name>
</gene>
<name>A0ACD0NZL3_9BASI</name>
<reference evidence="1 2" key="1">
    <citation type="journal article" date="2018" name="Mol. Biol. Evol.">
        <title>Broad Genomic Sampling Reveals a Smut Pathogenic Ancestry of the Fungal Clade Ustilaginomycotina.</title>
        <authorList>
            <person name="Kijpornyongpan T."/>
            <person name="Mondo S.J."/>
            <person name="Barry K."/>
            <person name="Sandor L."/>
            <person name="Lee J."/>
            <person name="Lipzen A."/>
            <person name="Pangilinan J."/>
            <person name="LaButti K."/>
            <person name="Hainaut M."/>
            <person name="Henrissat B."/>
            <person name="Grigoriev I.V."/>
            <person name="Spatafora J.W."/>
            <person name="Aime M.C."/>
        </authorList>
    </citation>
    <scope>NUCLEOTIDE SEQUENCE [LARGE SCALE GENOMIC DNA]</scope>
    <source>
        <strain evidence="1 2">SA 807</strain>
    </source>
</reference>
<sequence>MKLTLAPPVVVAFAFAAASANCLPAQQPFFSNSQPDLPNGLGTSHSIFSSLTSSLSSLFAPRLVQTASDEDPYWTTELGKHFLLYRGKKFMDITDHQELGSLSSTRTFSAPSFPKEVKYKKELKPAFDEISDKGPRKHLESFTAFRTRYYKSETGRQSQKWLLKTVQDIASEKKEITVKEFPHSWGQNTVILHVPGRNKTLTESRGVTILGAHQDSTNFFPFLAAPGSDDDGSGTVTIIEALRVLLKSGWQPESDVEWHWYSAEEGGLLGSQEVAASYEQANTKVYAMLQQDMTAFVKAGTEEVVGIVGDFVDASLAEFVTLLVKAYLDIPPVETKIGYAASDHASWSKIGAPSAFAIEATYQNSNLQRIHTSSDRFDIPEYSFPHLLQFVRLSTAFAVELGGWA</sequence>